<organism evidence="1 2">
    <name type="scientific">Acidovorax facilis</name>
    <dbReference type="NCBI Taxonomy" id="12917"/>
    <lineage>
        <taxon>Bacteria</taxon>
        <taxon>Pseudomonadati</taxon>
        <taxon>Pseudomonadota</taxon>
        <taxon>Betaproteobacteria</taxon>
        <taxon>Burkholderiales</taxon>
        <taxon>Comamonadaceae</taxon>
        <taxon>Acidovorax</taxon>
    </lineage>
</organism>
<evidence type="ECO:0000313" key="2">
    <source>
        <dbReference type="Proteomes" id="UP001595693"/>
    </source>
</evidence>
<protein>
    <submittedName>
        <fullName evidence="1">Uncharacterized protein</fullName>
    </submittedName>
</protein>
<proteinExistence type="predicted"/>
<name>A0ABV8DAW9_9BURK</name>
<dbReference type="EMBL" id="JBHSAJ010000037">
    <property type="protein sequence ID" value="MFC3935641.1"/>
    <property type="molecule type" value="Genomic_DNA"/>
</dbReference>
<sequence length="119" mass="13588">MNETAEQAARDMLERMGIEDAQSFTSGDLMEWANLIAASKKATPAQAWEPLTPERLERLQKEPLHTKYWLACKQYYPEPVIAATKLHAGRVYFSGEEEGYDPDFITHIMPFITPEMPKA</sequence>
<keyword evidence="2" id="KW-1185">Reference proteome</keyword>
<dbReference type="Proteomes" id="UP001595693">
    <property type="component" value="Unassembled WGS sequence"/>
</dbReference>
<accession>A0ABV8DAW9</accession>
<comment type="caution">
    <text evidence="1">The sequence shown here is derived from an EMBL/GenBank/DDBJ whole genome shotgun (WGS) entry which is preliminary data.</text>
</comment>
<reference evidence="2" key="1">
    <citation type="journal article" date="2019" name="Int. J. Syst. Evol. Microbiol.">
        <title>The Global Catalogue of Microorganisms (GCM) 10K type strain sequencing project: providing services to taxonomists for standard genome sequencing and annotation.</title>
        <authorList>
            <consortium name="The Broad Institute Genomics Platform"/>
            <consortium name="The Broad Institute Genome Sequencing Center for Infectious Disease"/>
            <person name="Wu L."/>
            <person name="Ma J."/>
        </authorList>
    </citation>
    <scope>NUCLEOTIDE SEQUENCE [LARGE SCALE GENOMIC DNA]</scope>
    <source>
        <strain evidence="2">CCUG 2113</strain>
    </source>
</reference>
<evidence type="ECO:0000313" key="1">
    <source>
        <dbReference type="EMBL" id="MFC3935641.1"/>
    </source>
</evidence>
<gene>
    <name evidence="1" type="ORF">ACFOW3_13550</name>
</gene>
<dbReference type="RefSeq" id="WP_055396598.1">
    <property type="nucleotide sequence ID" value="NZ_JAMXAX010000009.1"/>
</dbReference>